<dbReference type="GO" id="GO:0031083">
    <property type="term" value="C:BLOC-1 complex"/>
    <property type="evidence" value="ECO:0007669"/>
    <property type="project" value="InterPro"/>
</dbReference>
<sequence>MIKEHNIKQNISKEMQEKRKNEAVVAAHQLTEATVEHLNARISYAYNNQKRIDVECKKLESKSANLIKNAEQWVDLVEQMNQTLKVFIIFLMNK</sequence>
<comment type="caution">
    <text evidence="3">The sequence shown here is derived from an EMBL/GenBank/DDBJ whole genome shotgun (WGS) entry which is preliminary data.</text>
</comment>
<evidence type="ECO:0000256" key="1">
    <source>
        <dbReference type="ARBA" id="ARBA00007133"/>
    </source>
</evidence>
<protein>
    <recommendedName>
        <fullName evidence="2">Biogenesis of lysosome-related organelles complex 1 subunit 1</fullName>
    </recommendedName>
</protein>
<evidence type="ECO:0000313" key="4">
    <source>
        <dbReference type="Proteomes" id="UP000605970"/>
    </source>
</evidence>
<dbReference type="OrthoDB" id="21625at2759"/>
<comment type="similarity">
    <text evidence="1">Belongs to the BLOC1S1 family.</text>
</comment>
<name>A0A8S9ZXK3_9BILA</name>
<dbReference type="Proteomes" id="UP000605970">
    <property type="component" value="Unassembled WGS sequence"/>
</dbReference>
<dbReference type="PANTHER" id="PTHR13073">
    <property type="entry name" value="BLOC-1 COMPLEX SUBUNIT 1"/>
    <property type="match status" value="1"/>
</dbReference>
<evidence type="ECO:0000256" key="2">
    <source>
        <dbReference type="ARBA" id="ARBA00019577"/>
    </source>
</evidence>
<reference evidence="3" key="1">
    <citation type="journal article" date="2020" name="Ecol. Evol.">
        <title>Genome structure and content of the rice root-knot nematode (Meloidogyne graminicola).</title>
        <authorList>
            <person name="Phan N.T."/>
            <person name="Danchin E.G.J."/>
            <person name="Klopp C."/>
            <person name="Perfus-Barbeoch L."/>
            <person name="Kozlowski D.K."/>
            <person name="Koutsovoulos G.D."/>
            <person name="Lopez-Roques C."/>
            <person name="Bouchez O."/>
            <person name="Zahm M."/>
            <person name="Besnard G."/>
            <person name="Bellafiore S."/>
        </authorList>
    </citation>
    <scope>NUCLEOTIDE SEQUENCE</scope>
    <source>
        <strain evidence="3">VN-18</strain>
    </source>
</reference>
<dbReference type="InterPro" id="IPR009395">
    <property type="entry name" value="BLOC1S1"/>
</dbReference>
<proteinExistence type="inferred from homology"/>
<evidence type="ECO:0000313" key="3">
    <source>
        <dbReference type="EMBL" id="KAF7638337.1"/>
    </source>
</evidence>
<accession>A0A8S9ZXK3</accession>
<organism evidence="3 4">
    <name type="scientific">Meloidogyne graminicola</name>
    <dbReference type="NCBI Taxonomy" id="189291"/>
    <lineage>
        <taxon>Eukaryota</taxon>
        <taxon>Metazoa</taxon>
        <taxon>Ecdysozoa</taxon>
        <taxon>Nematoda</taxon>
        <taxon>Chromadorea</taxon>
        <taxon>Rhabditida</taxon>
        <taxon>Tylenchina</taxon>
        <taxon>Tylenchomorpha</taxon>
        <taxon>Tylenchoidea</taxon>
        <taxon>Meloidogynidae</taxon>
        <taxon>Meloidogyninae</taxon>
        <taxon>Meloidogyne</taxon>
    </lineage>
</organism>
<keyword evidence="4" id="KW-1185">Reference proteome</keyword>
<gene>
    <name evidence="3" type="ORF">Mgra_00002313</name>
</gene>
<dbReference type="AlphaFoldDB" id="A0A8S9ZXK3"/>
<dbReference type="EMBL" id="JABEBT010000013">
    <property type="protein sequence ID" value="KAF7638337.1"/>
    <property type="molecule type" value="Genomic_DNA"/>
</dbReference>
<dbReference type="Pfam" id="PF06320">
    <property type="entry name" value="GCN5L1"/>
    <property type="match status" value="1"/>
</dbReference>
<dbReference type="GO" id="GO:0016197">
    <property type="term" value="P:endosomal transport"/>
    <property type="evidence" value="ECO:0007669"/>
    <property type="project" value="TreeGrafter"/>
</dbReference>
<dbReference type="PANTHER" id="PTHR13073:SF0">
    <property type="entry name" value="BIOGENESIS OF LYSOSOME-RELATED ORGANELLES COMPLEX 1 SUBUNIT 1"/>
    <property type="match status" value="1"/>
</dbReference>